<dbReference type="InterPro" id="IPR036047">
    <property type="entry name" value="F-box-like_dom_sf"/>
</dbReference>
<dbReference type="InterPro" id="IPR017451">
    <property type="entry name" value="F-box-assoc_interact_dom"/>
</dbReference>
<dbReference type="EMBL" id="JACEFO010002883">
    <property type="protein sequence ID" value="KAF8646707.1"/>
    <property type="molecule type" value="Genomic_DNA"/>
</dbReference>
<accession>A0A835A963</accession>
<dbReference type="AlphaFoldDB" id="A0A835A963"/>
<proteinExistence type="predicted"/>
<dbReference type="InterPro" id="IPR013187">
    <property type="entry name" value="F-box-assoc_dom_typ3"/>
</dbReference>
<dbReference type="SUPFAM" id="SSF81383">
    <property type="entry name" value="F-box domain"/>
    <property type="match status" value="1"/>
</dbReference>
<organism evidence="3 4">
    <name type="scientific">Digitaria exilis</name>
    <dbReference type="NCBI Taxonomy" id="1010633"/>
    <lineage>
        <taxon>Eukaryota</taxon>
        <taxon>Viridiplantae</taxon>
        <taxon>Streptophyta</taxon>
        <taxon>Embryophyta</taxon>
        <taxon>Tracheophyta</taxon>
        <taxon>Spermatophyta</taxon>
        <taxon>Magnoliopsida</taxon>
        <taxon>Liliopsida</taxon>
        <taxon>Poales</taxon>
        <taxon>Poaceae</taxon>
        <taxon>PACMAD clade</taxon>
        <taxon>Panicoideae</taxon>
        <taxon>Panicodae</taxon>
        <taxon>Paniceae</taxon>
        <taxon>Anthephorinae</taxon>
        <taxon>Digitaria</taxon>
    </lineage>
</organism>
<feature type="domain" description="F-box" evidence="2">
    <location>
        <begin position="3"/>
        <end position="60"/>
    </location>
</feature>
<protein>
    <recommendedName>
        <fullName evidence="2">F-box domain-containing protein</fullName>
    </recommendedName>
</protein>
<dbReference type="SMART" id="SM00256">
    <property type="entry name" value="FBOX"/>
    <property type="match status" value="1"/>
</dbReference>
<dbReference type="Pfam" id="PF00646">
    <property type="entry name" value="F-box"/>
    <property type="match status" value="1"/>
</dbReference>
<dbReference type="NCBIfam" id="TIGR01640">
    <property type="entry name" value="F_box_assoc_1"/>
    <property type="match status" value="1"/>
</dbReference>
<evidence type="ECO:0000259" key="2">
    <source>
        <dbReference type="PROSITE" id="PS50181"/>
    </source>
</evidence>
<keyword evidence="4" id="KW-1185">Reference proteome</keyword>
<evidence type="ECO:0000313" key="4">
    <source>
        <dbReference type="Proteomes" id="UP000636709"/>
    </source>
</evidence>
<dbReference type="PANTHER" id="PTHR31672:SF13">
    <property type="entry name" value="F-BOX PROTEIN CPR30-LIKE"/>
    <property type="match status" value="1"/>
</dbReference>
<dbReference type="OrthoDB" id="610337at2759"/>
<evidence type="ECO:0000313" key="3">
    <source>
        <dbReference type="EMBL" id="KAF8646707.1"/>
    </source>
</evidence>
<dbReference type="InterPro" id="IPR050796">
    <property type="entry name" value="SCF_F-box_component"/>
</dbReference>
<dbReference type="InterPro" id="IPR001810">
    <property type="entry name" value="F-box_dom"/>
</dbReference>
<name>A0A835A963_9POAL</name>
<reference evidence="3" key="1">
    <citation type="submission" date="2020-07" db="EMBL/GenBank/DDBJ databases">
        <title>Genome sequence and genetic diversity analysis of an under-domesticated orphan crop, white fonio (Digitaria exilis).</title>
        <authorList>
            <person name="Bennetzen J.L."/>
            <person name="Chen S."/>
            <person name="Ma X."/>
            <person name="Wang X."/>
            <person name="Yssel A.E.J."/>
            <person name="Chaluvadi S.R."/>
            <person name="Johnson M."/>
            <person name="Gangashetty P."/>
            <person name="Hamidou F."/>
            <person name="Sanogo M.D."/>
            <person name="Zwaenepoel A."/>
            <person name="Wallace J."/>
            <person name="Van De Peer Y."/>
            <person name="Van Deynze A."/>
        </authorList>
    </citation>
    <scope>NUCLEOTIDE SEQUENCE</scope>
    <source>
        <tissue evidence="3">Leaves</tissue>
    </source>
</reference>
<dbReference type="Proteomes" id="UP000636709">
    <property type="component" value="Unassembled WGS sequence"/>
</dbReference>
<dbReference type="Gene3D" id="1.20.1280.50">
    <property type="match status" value="1"/>
</dbReference>
<feature type="compositionally biased region" description="Gly residues" evidence="1">
    <location>
        <begin position="294"/>
        <end position="305"/>
    </location>
</feature>
<feature type="region of interest" description="Disordered" evidence="1">
    <location>
        <begin position="258"/>
        <end position="330"/>
    </location>
</feature>
<dbReference type="PROSITE" id="PS50181">
    <property type="entry name" value="FBOX"/>
    <property type="match status" value="1"/>
</dbReference>
<comment type="caution">
    <text evidence="3">The sequence shown here is derived from an EMBL/GenBank/DDBJ whole genome shotgun (WGS) entry which is preliminary data.</text>
</comment>
<sequence>MSDIDGFNLPTDAFVEILLRLPTTTRRLLRFVCKRWRDVIDERVPDRHVTPKTLAFFRKTGSAIVFSGSGDQQDDEGRGGQQEWSFSSSDRGVVHLVGTCNGLLCLRNDVSVRHGGQRRMCSTITVVNPITDQRIMAPHSSISWDYRWCLVSRKLHRFSFGYHPTTGKYKVVDVTCSSSSSSSYKTGRLAIDWVQVFTFTMSKMESSWREVLDIPDWGFQDSGGVVTVDGATHWLAARGERVVALDLEDDGRVTLRGATGRASAPAGSRGSHVSADQRPRTAGRAGHVPPLTGDEGGLVGAGGTRGRGRAPAAAGTVEPEVQPHGADKPG</sequence>
<dbReference type="PANTHER" id="PTHR31672">
    <property type="entry name" value="BNACNNG10540D PROTEIN"/>
    <property type="match status" value="1"/>
</dbReference>
<dbReference type="Pfam" id="PF08268">
    <property type="entry name" value="FBA_3"/>
    <property type="match status" value="1"/>
</dbReference>
<evidence type="ECO:0000256" key="1">
    <source>
        <dbReference type="SAM" id="MobiDB-lite"/>
    </source>
</evidence>
<gene>
    <name evidence="3" type="ORF">HU200_065709</name>
</gene>